<dbReference type="SUPFAM" id="SSF48065">
    <property type="entry name" value="DBL homology domain (DH-domain)"/>
    <property type="match status" value="1"/>
</dbReference>
<dbReference type="InterPro" id="IPR036420">
    <property type="entry name" value="BRCT_dom_sf"/>
</dbReference>
<evidence type="ECO:0000313" key="5">
    <source>
        <dbReference type="EMBL" id="CAF1235263.1"/>
    </source>
</evidence>
<dbReference type="SMART" id="SM00325">
    <property type="entry name" value="RhoGEF"/>
    <property type="match status" value="1"/>
</dbReference>
<dbReference type="PANTHER" id="PTHR16777:SF2">
    <property type="entry name" value="PROTEIN ECT2"/>
    <property type="match status" value="1"/>
</dbReference>
<dbReference type="InterPro" id="IPR000219">
    <property type="entry name" value="DH_dom"/>
</dbReference>
<dbReference type="SMART" id="SM00292">
    <property type="entry name" value="BRCT"/>
    <property type="match status" value="2"/>
</dbReference>
<feature type="region of interest" description="Disordered" evidence="2">
    <location>
        <begin position="345"/>
        <end position="389"/>
    </location>
</feature>
<evidence type="ECO:0000259" key="3">
    <source>
        <dbReference type="PROSITE" id="PS50010"/>
    </source>
</evidence>
<comment type="caution">
    <text evidence="5">The sequence shown here is derived from an EMBL/GenBank/DDBJ whole genome shotgun (WGS) entry which is preliminary data.</text>
</comment>
<keyword evidence="1" id="KW-0175">Coiled coil</keyword>
<feature type="domain" description="BRCT" evidence="4">
    <location>
        <begin position="213"/>
        <end position="307"/>
    </location>
</feature>
<dbReference type="InterPro" id="IPR035899">
    <property type="entry name" value="DBL_dom_sf"/>
</dbReference>
<evidence type="ECO:0008006" key="7">
    <source>
        <dbReference type="Google" id="ProtNLM"/>
    </source>
</evidence>
<feature type="compositionally biased region" description="Polar residues" evidence="2">
    <location>
        <begin position="362"/>
        <end position="383"/>
    </location>
</feature>
<dbReference type="GO" id="GO:0000281">
    <property type="term" value="P:mitotic cytokinesis"/>
    <property type="evidence" value="ECO:0007669"/>
    <property type="project" value="TreeGrafter"/>
</dbReference>
<dbReference type="OrthoDB" id="9997817at2759"/>
<dbReference type="GO" id="GO:0007399">
    <property type="term" value="P:nervous system development"/>
    <property type="evidence" value="ECO:0007669"/>
    <property type="project" value="TreeGrafter"/>
</dbReference>
<dbReference type="Gene3D" id="3.40.50.10190">
    <property type="entry name" value="BRCT domain"/>
    <property type="match status" value="3"/>
</dbReference>
<dbReference type="GO" id="GO:0005085">
    <property type="term" value="F:guanyl-nucleotide exchange factor activity"/>
    <property type="evidence" value="ECO:0007669"/>
    <property type="project" value="InterPro"/>
</dbReference>
<reference evidence="5" key="1">
    <citation type="submission" date="2021-02" db="EMBL/GenBank/DDBJ databases">
        <authorList>
            <person name="Nowell W R."/>
        </authorList>
    </citation>
    <scope>NUCLEOTIDE SEQUENCE</scope>
</reference>
<dbReference type="CDD" id="cd00160">
    <property type="entry name" value="RhoGEF"/>
    <property type="match status" value="1"/>
</dbReference>
<organism evidence="5 6">
    <name type="scientific">Adineta ricciae</name>
    <name type="common">Rotifer</name>
    <dbReference type="NCBI Taxonomy" id="249248"/>
    <lineage>
        <taxon>Eukaryota</taxon>
        <taxon>Metazoa</taxon>
        <taxon>Spiralia</taxon>
        <taxon>Gnathifera</taxon>
        <taxon>Rotifera</taxon>
        <taxon>Eurotatoria</taxon>
        <taxon>Bdelloidea</taxon>
        <taxon>Adinetida</taxon>
        <taxon>Adinetidae</taxon>
        <taxon>Adineta</taxon>
    </lineage>
</organism>
<evidence type="ECO:0000313" key="6">
    <source>
        <dbReference type="Proteomes" id="UP000663852"/>
    </source>
</evidence>
<dbReference type="Pfam" id="PF00533">
    <property type="entry name" value="BRCT"/>
    <property type="match status" value="1"/>
</dbReference>
<evidence type="ECO:0000256" key="1">
    <source>
        <dbReference type="SAM" id="Coils"/>
    </source>
</evidence>
<dbReference type="PANTHER" id="PTHR16777">
    <property type="entry name" value="PROTEIN ECT2"/>
    <property type="match status" value="1"/>
</dbReference>
<dbReference type="InterPro" id="IPR001357">
    <property type="entry name" value="BRCT_dom"/>
</dbReference>
<sequence>MEDIHKTQNDESSSEDWTITFCVIGKACSNTRLLAALEDRYAYERFTDDEHVLRTLSETKQLLTKRQLRIYVVQSFDENLFYSLKEDENIYIISAELVLTCAEKKIDIPVPRRNRPLYSQHLASAVICFVGGTRREIHTKFSDIVHYLGGSVRKDYSDQVTHVVSFANLGEKYLTAFNMERSEILTEEWLLECWKEKDSRNFDALNADFIRTYRAKPLHNLNLFFFGAADDIEQRHLRTLVLANGGYTTNEISDAIHIVFCNGMDANTFLSAFPSYKRKHRQHMVNVQWFWECLCLMGKADESSYSIKLPGMNETTTPDSPRSTLLSLSTLSPLSTSINDSNYMQQHNATTSVKRKRRKESNSNIEMNTTPNNKRFNSSNENENGLGDEMSTENFEKQKTPNMKKDNKYLISMEIRETERNYVTMLSNIIRFFKTEMEKDDRRNGPILTKVESAQIFGNIEEIYHLHLTIAEQLDRALNEDACIGSVFLANATELLRVYQPYTKFYDKTIQAIHSLEKSNSRFYAYLKICEHKSELGKQHLADLMIRPIQRLPSVLLLLERLLKYTPTTYADHQQLTNAIDKLREVAKKLNEERGKTEKHLSLFSIVNSIDNCPPELLAAHRDYLQKFNLIELSQELTGKRTHLTLFLFSDCIEITKLRVNTWKTPGVKSTKSYKHVALIQLSDIRSLFDIGGSSCDENEQFGMLCSIDGQARQLVFRVADNHMSVSRSHLTDSMTSLTSLSTVASTNQTSKTEVLQHLAKAIAEERCLLDKTSLIENVGPENGAFTPLSAMDFMSDNDTLSTHSTMSATTTSGLNSVGSALRTGLYKAKSRLSRTFSFSPISSKNRLKKMLTSNSSLLHLNDKDNNDFNSMKRLSVPSRQDSFTSERNFPQSPSRFMHSIQEY</sequence>
<feature type="domain" description="BRCT" evidence="4">
    <location>
        <begin position="117"/>
        <end position="207"/>
    </location>
</feature>
<dbReference type="Proteomes" id="UP000663852">
    <property type="component" value="Unassembled WGS sequence"/>
</dbReference>
<dbReference type="PROSITE" id="PS50010">
    <property type="entry name" value="DH_2"/>
    <property type="match status" value="1"/>
</dbReference>
<dbReference type="GO" id="GO:0005634">
    <property type="term" value="C:nucleus"/>
    <property type="evidence" value="ECO:0007669"/>
    <property type="project" value="InterPro"/>
</dbReference>
<protein>
    <recommendedName>
        <fullName evidence="7">Protein ECT2</fullName>
    </recommendedName>
</protein>
<feature type="compositionally biased region" description="Polar residues" evidence="2">
    <location>
        <begin position="878"/>
        <end position="895"/>
    </location>
</feature>
<dbReference type="InterPro" id="IPR049395">
    <property type="entry name" value="ECT2_PH"/>
</dbReference>
<dbReference type="InterPro" id="IPR026817">
    <property type="entry name" value="Ect2"/>
</dbReference>
<dbReference type="PROSITE" id="PS50172">
    <property type="entry name" value="BRCT"/>
    <property type="match status" value="2"/>
</dbReference>
<dbReference type="Pfam" id="PF00621">
    <property type="entry name" value="RhoGEF"/>
    <property type="match status" value="1"/>
</dbReference>
<dbReference type="SUPFAM" id="SSF52113">
    <property type="entry name" value="BRCT domain"/>
    <property type="match status" value="2"/>
</dbReference>
<evidence type="ECO:0000256" key="2">
    <source>
        <dbReference type="SAM" id="MobiDB-lite"/>
    </source>
</evidence>
<accession>A0A814YXD3</accession>
<feature type="coiled-coil region" evidence="1">
    <location>
        <begin position="573"/>
        <end position="600"/>
    </location>
</feature>
<dbReference type="GO" id="GO:0005938">
    <property type="term" value="C:cell cortex"/>
    <property type="evidence" value="ECO:0007669"/>
    <property type="project" value="TreeGrafter"/>
</dbReference>
<dbReference type="AlphaFoldDB" id="A0A814YXD3"/>
<proteinExistence type="predicted"/>
<feature type="domain" description="DH" evidence="3">
    <location>
        <begin position="407"/>
        <end position="593"/>
    </location>
</feature>
<dbReference type="Pfam" id="PF21242">
    <property type="entry name" value="ECT2_PH"/>
    <property type="match status" value="1"/>
</dbReference>
<dbReference type="GO" id="GO:0005096">
    <property type="term" value="F:GTPase activator activity"/>
    <property type="evidence" value="ECO:0007669"/>
    <property type="project" value="InterPro"/>
</dbReference>
<name>A0A814YXD3_ADIRI</name>
<dbReference type="Gene3D" id="1.20.900.10">
    <property type="entry name" value="Dbl homology (DH) domain"/>
    <property type="match status" value="1"/>
</dbReference>
<evidence type="ECO:0000259" key="4">
    <source>
        <dbReference type="PROSITE" id="PS50172"/>
    </source>
</evidence>
<gene>
    <name evidence="5" type="ORF">EDS130_LOCUS27157</name>
</gene>
<dbReference type="GO" id="GO:2000431">
    <property type="term" value="P:regulation of cytokinesis, actomyosin contractile ring assembly"/>
    <property type="evidence" value="ECO:0007669"/>
    <property type="project" value="InterPro"/>
</dbReference>
<dbReference type="EMBL" id="CAJNOJ010000169">
    <property type="protein sequence ID" value="CAF1235263.1"/>
    <property type="molecule type" value="Genomic_DNA"/>
</dbReference>
<feature type="region of interest" description="Disordered" evidence="2">
    <location>
        <begin position="869"/>
        <end position="904"/>
    </location>
</feature>